<accession>A0A850REX8</accession>
<comment type="caution">
    <text evidence="1">The sequence shown here is derived from an EMBL/GenBank/DDBJ whole genome shotgun (WGS) entry which is preliminary data.</text>
</comment>
<gene>
    <name evidence="1" type="ORF">HW932_20155</name>
</gene>
<sequence>MLEITISKDITAHAIIKMDEKTSLKDWKRAARQVFWNGHWDGQEIQFEPEWGDANNLRIVHVGTEDGDTIEEDIPVETDWKPIAECPPPANQPLVVAWEQGVSPGEVSWSVYYNAVVYDPESDQWMEYLSLTPCDWKDGERPSHWRLFPQFN</sequence>
<dbReference type="AlphaFoldDB" id="A0A850REX8"/>
<protein>
    <submittedName>
        <fullName evidence="1">Uncharacterized protein</fullName>
    </submittedName>
</protein>
<proteinExistence type="predicted"/>
<evidence type="ECO:0000313" key="1">
    <source>
        <dbReference type="EMBL" id="NVZ11565.1"/>
    </source>
</evidence>
<evidence type="ECO:0000313" key="2">
    <source>
        <dbReference type="Proteomes" id="UP000592294"/>
    </source>
</evidence>
<dbReference type="Proteomes" id="UP000592294">
    <property type="component" value="Unassembled WGS sequence"/>
</dbReference>
<name>A0A850REX8_9GAMM</name>
<dbReference type="EMBL" id="JABZEO010000026">
    <property type="protein sequence ID" value="NVZ11565.1"/>
    <property type="molecule type" value="Genomic_DNA"/>
</dbReference>
<dbReference type="RefSeq" id="WP_176978256.1">
    <property type="nucleotide sequence ID" value="NZ_JABZEO010000026.1"/>
</dbReference>
<reference evidence="1 2" key="1">
    <citation type="submission" date="2020-06" db="EMBL/GenBank/DDBJ databases">
        <title>Whole-genome sequence of Allochromatium humboldtianum DSM 21881, type strain.</title>
        <authorList>
            <person name="Kyndt J.A."/>
            <person name="Meyer T.E."/>
        </authorList>
    </citation>
    <scope>NUCLEOTIDE SEQUENCE [LARGE SCALE GENOMIC DNA]</scope>
    <source>
        <strain evidence="1 2">DSM 21881</strain>
    </source>
</reference>
<keyword evidence="2" id="KW-1185">Reference proteome</keyword>
<organism evidence="1 2">
    <name type="scientific">Allochromatium humboldtianum</name>
    <dbReference type="NCBI Taxonomy" id="504901"/>
    <lineage>
        <taxon>Bacteria</taxon>
        <taxon>Pseudomonadati</taxon>
        <taxon>Pseudomonadota</taxon>
        <taxon>Gammaproteobacteria</taxon>
        <taxon>Chromatiales</taxon>
        <taxon>Chromatiaceae</taxon>
        <taxon>Allochromatium</taxon>
    </lineage>
</organism>